<evidence type="ECO:0000313" key="2">
    <source>
        <dbReference type="EMBL" id="KAG1777928.1"/>
    </source>
</evidence>
<sequence length="235" mass="26946">MSSPVGYRLVRKYSQNDIPILPSLAFPFVSFELLLDILRPLAQLHIPLKLQARLPRCHPYRMYNRASSNLDLCYPFLATWPLIITLTLMQLRLALTTAEITLRRLRSIRFLLCVLLVLSYSLPLSRSQDLHKLPGKYPHYHPMQPLFIILPWGWPNPESPPSLYYVGSYQQVVNHRCRRLGQGLGDKALVTATRWIDLSDVYPSYCSGSPESGRVLISRVGTKNVGWWLSAVEQC</sequence>
<keyword evidence="1" id="KW-0472">Membrane</keyword>
<evidence type="ECO:0000313" key="3">
    <source>
        <dbReference type="Proteomes" id="UP000714275"/>
    </source>
</evidence>
<dbReference type="EMBL" id="JABBWD010000018">
    <property type="protein sequence ID" value="KAG1777928.1"/>
    <property type="molecule type" value="Genomic_DNA"/>
</dbReference>
<feature type="transmembrane region" description="Helical" evidence="1">
    <location>
        <begin position="107"/>
        <end position="124"/>
    </location>
</feature>
<reference evidence="2" key="1">
    <citation type="journal article" date="2020" name="New Phytol.">
        <title>Comparative genomics reveals dynamic genome evolution in host specialist ectomycorrhizal fungi.</title>
        <authorList>
            <person name="Lofgren L.A."/>
            <person name="Nguyen N.H."/>
            <person name="Vilgalys R."/>
            <person name="Ruytinx J."/>
            <person name="Liao H.L."/>
            <person name="Branco S."/>
            <person name="Kuo A."/>
            <person name="LaButti K."/>
            <person name="Lipzen A."/>
            <person name="Andreopoulos W."/>
            <person name="Pangilinan J."/>
            <person name="Riley R."/>
            <person name="Hundley H."/>
            <person name="Na H."/>
            <person name="Barry K."/>
            <person name="Grigoriev I.V."/>
            <person name="Stajich J.E."/>
            <person name="Kennedy P.G."/>
        </authorList>
    </citation>
    <scope>NUCLEOTIDE SEQUENCE</scope>
    <source>
        <strain evidence="2">DOB743</strain>
    </source>
</reference>
<keyword evidence="1" id="KW-1133">Transmembrane helix</keyword>
<protein>
    <submittedName>
        <fullName evidence="2">Uncharacterized protein</fullName>
    </submittedName>
</protein>
<accession>A0A9P6ZWY4</accession>
<comment type="caution">
    <text evidence="2">The sequence shown here is derived from an EMBL/GenBank/DDBJ whole genome shotgun (WGS) entry which is preliminary data.</text>
</comment>
<organism evidence="2 3">
    <name type="scientific">Suillus placidus</name>
    <dbReference type="NCBI Taxonomy" id="48579"/>
    <lineage>
        <taxon>Eukaryota</taxon>
        <taxon>Fungi</taxon>
        <taxon>Dikarya</taxon>
        <taxon>Basidiomycota</taxon>
        <taxon>Agaricomycotina</taxon>
        <taxon>Agaricomycetes</taxon>
        <taxon>Agaricomycetidae</taxon>
        <taxon>Boletales</taxon>
        <taxon>Suillineae</taxon>
        <taxon>Suillaceae</taxon>
        <taxon>Suillus</taxon>
    </lineage>
</organism>
<evidence type="ECO:0000256" key="1">
    <source>
        <dbReference type="SAM" id="Phobius"/>
    </source>
</evidence>
<gene>
    <name evidence="2" type="ORF">EV702DRAFT_201776</name>
</gene>
<name>A0A9P6ZWY4_9AGAM</name>
<dbReference type="AlphaFoldDB" id="A0A9P6ZWY4"/>
<feature type="transmembrane region" description="Helical" evidence="1">
    <location>
        <begin position="72"/>
        <end position="95"/>
    </location>
</feature>
<proteinExistence type="predicted"/>
<keyword evidence="1" id="KW-0812">Transmembrane</keyword>
<dbReference type="OrthoDB" id="426133at2759"/>
<keyword evidence="3" id="KW-1185">Reference proteome</keyword>
<dbReference type="Proteomes" id="UP000714275">
    <property type="component" value="Unassembled WGS sequence"/>
</dbReference>